<comment type="caution">
    <text evidence="3">The sequence shown here is derived from an EMBL/GenBank/DDBJ whole genome shotgun (WGS) entry which is preliminary data.</text>
</comment>
<dbReference type="RefSeq" id="XP_060333222.1">
    <property type="nucleotide sequence ID" value="XM_060472670.1"/>
</dbReference>
<evidence type="ECO:0000256" key="1">
    <source>
        <dbReference type="ARBA" id="ARBA00009005"/>
    </source>
</evidence>
<dbReference type="PANTHER" id="PTHR48104:SF30">
    <property type="entry name" value="METACASPASE-1"/>
    <property type="match status" value="1"/>
</dbReference>
<dbReference type="Gene3D" id="3.40.50.1460">
    <property type="match status" value="1"/>
</dbReference>
<dbReference type="GO" id="GO:0004197">
    <property type="term" value="F:cysteine-type endopeptidase activity"/>
    <property type="evidence" value="ECO:0007669"/>
    <property type="project" value="InterPro"/>
</dbReference>
<evidence type="ECO:0000313" key="3">
    <source>
        <dbReference type="EMBL" id="KAK0461325.1"/>
    </source>
</evidence>
<dbReference type="InterPro" id="IPR050452">
    <property type="entry name" value="Metacaspase"/>
</dbReference>
<organism evidence="3 4">
    <name type="scientific">Armillaria tabescens</name>
    <name type="common">Ringless honey mushroom</name>
    <name type="synonym">Agaricus tabescens</name>
    <dbReference type="NCBI Taxonomy" id="1929756"/>
    <lineage>
        <taxon>Eukaryota</taxon>
        <taxon>Fungi</taxon>
        <taxon>Dikarya</taxon>
        <taxon>Basidiomycota</taxon>
        <taxon>Agaricomycotina</taxon>
        <taxon>Agaricomycetes</taxon>
        <taxon>Agaricomycetidae</taxon>
        <taxon>Agaricales</taxon>
        <taxon>Marasmiineae</taxon>
        <taxon>Physalacriaceae</taxon>
        <taxon>Desarmillaria</taxon>
    </lineage>
</organism>
<dbReference type="AlphaFoldDB" id="A0AA39TW35"/>
<accession>A0AA39TW35</accession>
<sequence>MLPAYRHYLRMPDTQYEQFYPVFATGSHPHFINSLLRRVEKSLSSESDLDDLPRLFPFLRYNQPLRLAPDVSLYSIRVYPLPLQTMGGQMFVLVIGIDKYKSGSIWDLDSCVSDARRMNRWLTSDLRVPKENIRLLIDAEATKAGIETAFLSHLVNNPSIQRGDAILIYFAGHGSLMPSPPDWYSGILSSRKVHTPPKVQVLCPYDHDTKGPEGRIAGLSDRSLKALIRDLSQAKGDNITLIVDSSFTPPLKIRDRRHIRWTSTHKATPDDLRTSLWQSAHGQRHETSGFHDAQTSTHTLVIACGLNQMAVEGKHGGKFTSAFLEAAKGVPLHRTSYDHLVDRMLSQAGEELKDQRPICIGPDKTRFIFDVTLFPPDESYVSIDVLATKADHFRVEVGSAHSIFNGDEMSIHFHNFSGPYNPSIGTVVVMEVHPTWCVVRRRTNSTQIETGCWARVNHRQTRSNSWLSTTSSAFLPWTRGKEGEGRRSITPKPSHSLDEKSIISAYQDQPPEEELIGRPSLLCRCFNGIF</sequence>
<gene>
    <name evidence="3" type="ORF">EV420DRAFT_1531573</name>
</gene>
<dbReference type="EMBL" id="JAUEPS010000011">
    <property type="protein sequence ID" value="KAK0461325.1"/>
    <property type="molecule type" value="Genomic_DNA"/>
</dbReference>
<feature type="domain" description="Peptidase C14 caspase" evidence="2">
    <location>
        <begin position="91"/>
        <end position="343"/>
    </location>
</feature>
<dbReference type="GeneID" id="85356218"/>
<reference evidence="3" key="1">
    <citation type="submission" date="2023-06" db="EMBL/GenBank/DDBJ databases">
        <authorList>
            <consortium name="Lawrence Berkeley National Laboratory"/>
            <person name="Ahrendt S."/>
            <person name="Sahu N."/>
            <person name="Indic B."/>
            <person name="Wong-Bajracharya J."/>
            <person name="Merenyi Z."/>
            <person name="Ke H.-M."/>
            <person name="Monk M."/>
            <person name="Kocsube S."/>
            <person name="Drula E."/>
            <person name="Lipzen A."/>
            <person name="Balint B."/>
            <person name="Henrissat B."/>
            <person name="Andreopoulos B."/>
            <person name="Martin F.M."/>
            <person name="Harder C.B."/>
            <person name="Rigling D."/>
            <person name="Ford K.L."/>
            <person name="Foster G.D."/>
            <person name="Pangilinan J."/>
            <person name="Papanicolaou A."/>
            <person name="Barry K."/>
            <person name="LaButti K."/>
            <person name="Viragh M."/>
            <person name="Koriabine M."/>
            <person name="Yan M."/>
            <person name="Riley R."/>
            <person name="Champramary S."/>
            <person name="Plett K.L."/>
            <person name="Tsai I.J."/>
            <person name="Slot J."/>
            <person name="Sipos G."/>
            <person name="Plett J."/>
            <person name="Nagy L.G."/>
            <person name="Grigoriev I.V."/>
        </authorList>
    </citation>
    <scope>NUCLEOTIDE SEQUENCE</scope>
    <source>
        <strain evidence="3">CCBAS 213</strain>
    </source>
</reference>
<dbReference type="Proteomes" id="UP001175211">
    <property type="component" value="Unassembled WGS sequence"/>
</dbReference>
<proteinExistence type="inferred from homology"/>
<evidence type="ECO:0000259" key="2">
    <source>
        <dbReference type="Pfam" id="PF00656"/>
    </source>
</evidence>
<dbReference type="InterPro" id="IPR011600">
    <property type="entry name" value="Pept_C14_caspase"/>
</dbReference>
<keyword evidence="4" id="KW-1185">Reference proteome</keyword>
<dbReference type="GO" id="GO:0005737">
    <property type="term" value="C:cytoplasm"/>
    <property type="evidence" value="ECO:0007669"/>
    <property type="project" value="TreeGrafter"/>
</dbReference>
<dbReference type="Pfam" id="PF00656">
    <property type="entry name" value="Peptidase_C14"/>
    <property type="match status" value="1"/>
</dbReference>
<protein>
    <recommendedName>
        <fullName evidence="2">Peptidase C14 caspase domain-containing protein</fullName>
    </recommendedName>
</protein>
<dbReference type="PANTHER" id="PTHR48104">
    <property type="entry name" value="METACASPASE-4"/>
    <property type="match status" value="1"/>
</dbReference>
<name>A0AA39TW35_ARMTA</name>
<dbReference type="GO" id="GO:0006508">
    <property type="term" value="P:proteolysis"/>
    <property type="evidence" value="ECO:0007669"/>
    <property type="project" value="InterPro"/>
</dbReference>
<comment type="similarity">
    <text evidence="1">Belongs to the peptidase C14B family.</text>
</comment>
<evidence type="ECO:0000313" key="4">
    <source>
        <dbReference type="Proteomes" id="UP001175211"/>
    </source>
</evidence>